<dbReference type="InterPro" id="IPR001320">
    <property type="entry name" value="Iontro_rcpt_C"/>
</dbReference>
<proteinExistence type="inferred from homology"/>
<dbReference type="GO" id="GO:0030313">
    <property type="term" value="C:cell envelope"/>
    <property type="evidence" value="ECO:0007669"/>
    <property type="project" value="UniProtKB-SubCell"/>
</dbReference>
<dbReference type="Gene3D" id="3.40.190.10">
    <property type="entry name" value="Periplasmic binding protein-like II"/>
    <property type="match status" value="2"/>
</dbReference>
<dbReference type="GO" id="GO:0016020">
    <property type="term" value="C:membrane"/>
    <property type="evidence" value="ECO:0007669"/>
    <property type="project" value="InterPro"/>
</dbReference>
<dbReference type="EMBL" id="QYBC01000001">
    <property type="protein sequence ID" value="RYB07905.1"/>
    <property type="molecule type" value="Genomic_DNA"/>
</dbReference>
<evidence type="ECO:0000256" key="1">
    <source>
        <dbReference type="ARBA" id="ARBA00004196"/>
    </source>
</evidence>
<dbReference type="Proteomes" id="UP000289411">
    <property type="component" value="Unassembled WGS sequence"/>
</dbReference>
<dbReference type="PANTHER" id="PTHR35936:SF35">
    <property type="entry name" value="L-CYSTINE-BINDING PROTEIN TCYJ"/>
    <property type="match status" value="1"/>
</dbReference>
<dbReference type="SUPFAM" id="SSF53850">
    <property type="entry name" value="Periplasmic binding protein-like II"/>
    <property type="match status" value="1"/>
</dbReference>
<organism evidence="8 9">
    <name type="scientific">Lichenibacterium ramalinae</name>
    <dbReference type="NCBI Taxonomy" id="2316527"/>
    <lineage>
        <taxon>Bacteria</taxon>
        <taxon>Pseudomonadati</taxon>
        <taxon>Pseudomonadota</taxon>
        <taxon>Alphaproteobacteria</taxon>
        <taxon>Hyphomicrobiales</taxon>
        <taxon>Lichenihabitantaceae</taxon>
        <taxon>Lichenibacterium</taxon>
    </lineage>
</organism>
<feature type="signal peptide" evidence="5">
    <location>
        <begin position="1"/>
        <end position="37"/>
    </location>
</feature>
<dbReference type="PROSITE" id="PS01039">
    <property type="entry name" value="SBP_BACTERIAL_3"/>
    <property type="match status" value="1"/>
</dbReference>
<comment type="similarity">
    <text evidence="2 4">Belongs to the bacterial solute-binding protein 3 family.</text>
</comment>
<gene>
    <name evidence="8" type="ORF">D3272_01970</name>
</gene>
<dbReference type="SMART" id="SM00062">
    <property type="entry name" value="PBPb"/>
    <property type="match status" value="1"/>
</dbReference>
<reference evidence="8 9" key="2">
    <citation type="submission" date="2019-02" db="EMBL/GenBank/DDBJ databases">
        <title>'Lichenibacterium ramalinii' gen. nov. sp. nov., 'Lichenibacterium minor' gen. nov. sp. nov.</title>
        <authorList>
            <person name="Pankratov T."/>
        </authorList>
    </citation>
    <scope>NUCLEOTIDE SEQUENCE [LARGE SCALE GENOMIC DNA]</scope>
    <source>
        <strain evidence="8 9">RmlP001</strain>
    </source>
</reference>
<evidence type="ECO:0000313" key="9">
    <source>
        <dbReference type="Proteomes" id="UP000289411"/>
    </source>
</evidence>
<dbReference type="InterPro" id="IPR018313">
    <property type="entry name" value="SBP_3_CS"/>
</dbReference>
<comment type="caution">
    <text evidence="8">The sequence shown here is derived from an EMBL/GenBank/DDBJ whole genome shotgun (WGS) entry which is preliminary data.</text>
</comment>
<evidence type="ECO:0000313" key="8">
    <source>
        <dbReference type="EMBL" id="RYB07905.1"/>
    </source>
</evidence>
<feature type="domain" description="Ionotropic glutamate receptor C-terminal" evidence="7">
    <location>
        <begin position="76"/>
        <end position="299"/>
    </location>
</feature>
<dbReference type="Pfam" id="PF00497">
    <property type="entry name" value="SBP_bac_3"/>
    <property type="match status" value="1"/>
</dbReference>
<accession>A0A4Q2RHY7</accession>
<reference evidence="8 9" key="1">
    <citation type="submission" date="2018-09" db="EMBL/GenBank/DDBJ databases">
        <authorList>
            <person name="Grouzdev D.S."/>
            <person name="Krutkina M.S."/>
        </authorList>
    </citation>
    <scope>NUCLEOTIDE SEQUENCE [LARGE SCALE GENOMIC DNA]</scope>
    <source>
        <strain evidence="8 9">RmlP001</strain>
    </source>
</reference>
<protein>
    <submittedName>
        <fullName evidence="8">ABC transporter substrate-binding protein</fullName>
    </submittedName>
</protein>
<evidence type="ECO:0000256" key="4">
    <source>
        <dbReference type="RuleBase" id="RU003744"/>
    </source>
</evidence>
<evidence type="ECO:0000256" key="2">
    <source>
        <dbReference type="ARBA" id="ARBA00010333"/>
    </source>
</evidence>
<evidence type="ECO:0000259" key="7">
    <source>
        <dbReference type="SMART" id="SM00079"/>
    </source>
</evidence>
<keyword evidence="9" id="KW-1185">Reference proteome</keyword>
<name>A0A4Q2RHY7_9HYPH</name>
<dbReference type="InterPro" id="IPR001638">
    <property type="entry name" value="Solute-binding_3/MltF_N"/>
</dbReference>
<dbReference type="GO" id="GO:0015276">
    <property type="term" value="F:ligand-gated monoatomic ion channel activity"/>
    <property type="evidence" value="ECO:0007669"/>
    <property type="project" value="InterPro"/>
</dbReference>
<feature type="domain" description="Solute-binding protein family 3/N-terminal" evidence="6">
    <location>
        <begin position="75"/>
        <end position="303"/>
    </location>
</feature>
<dbReference type="PANTHER" id="PTHR35936">
    <property type="entry name" value="MEMBRANE-BOUND LYTIC MUREIN TRANSGLYCOSYLASE F"/>
    <property type="match status" value="1"/>
</dbReference>
<dbReference type="OrthoDB" id="9796586at2"/>
<sequence length="305" mass="31760">MAPARTGTALTAPRRPPALLPLLLAALAAALPAAARAAPVQAAPVQAAPQPDVFVPSLWDPASPPPKPDLAALKPLLIVTGQDDPPFAFTLPDGTPAGFDVDLARALCDVLKVTCTVQARRWDTVLPAVVAGAGDAAVASLAITAANRRSVDFTSPYYRTPARFVAPLAAKAGDVLPETVRGWRIGVQGGTAHEAYLKAFFPAATLVPFGTVADLRAALVAGRVDLAFGDGIGWAGWLNGPAGSACCTFVGGPFTETHFFGEGAGIAVRQGREPLRVALDYALWRVAQDGTYADLWLKYFPVSPY</sequence>
<dbReference type="SMART" id="SM00079">
    <property type="entry name" value="PBPe"/>
    <property type="match status" value="1"/>
</dbReference>
<feature type="chain" id="PRO_5020516444" evidence="5">
    <location>
        <begin position="38"/>
        <end position="305"/>
    </location>
</feature>
<dbReference type="AlphaFoldDB" id="A0A4Q2RHY7"/>
<evidence type="ECO:0000256" key="5">
    <source>
        <dbReference type="SAM" id="SignalP"/>
    </source>
</evidence>
<evidence type="ECO:0000259" key="6">
    <source>
        <dbReference type="SMART" id="SM00062"/>
    </source>
</evidence>
<evidence type="ECO:0000256" key="3">
    <source>
        <dbReference type="ARBA" id="ARBA00022729"/>
    </source>
</evidence>
<comment type="subcellular location">
    <subcellularLocation>
        <location evidence="1">Cell envelope</location>
    </subcellularLocation>
</comment>
<keyword evidence="3 5" id="KW-0732">Signal</keyword>